<dbReference type="Gene3D" id="1.20.1540.10">
    <property type="entry name" value="Rhomboid-like"/>
    <property type="match status" value="1"/>
</dbReference>
<accession>A0ABQ5S2C7</accession>
<proteinExistence type="inferred from homology"/>
<reference evidence="9 10" key="1">
    <citation type="journal article" date="2023" name="IScience">
        <title>Expanded male sex-determining region conserved during the evolution of homothallism in the green alga Volvox.</title>
        <authorList>
            <person name="Yamamoto K."/>
            <person name="Matsuzaki R."/>
            <person name="Mahakham W."/>
            <person name="Heman W."/>
            <person name="Sekimoto H."/>
            <person name="Kawachi M."/>
            <person name="Minakuchi Y."/>
            <person name="Toyoda A."/>
            <person name="Nozaki H."/>
        </authorList>
    </citation>
    <scope>NUCLEOTIDE SEQUENCE [LARGE SCALE GENOMIC DNA]</scope>
    <source>
        <strain evidence="9 10">NIES-4468</strain>
    </source>
</reference>
<evidence type="ECO:0000256" key="7">
    <source>
        <dbReference type="SAM" id="Phobius"/>
    </source>
</evidence>
<dbReference type="Gene3D" id="1.10.8.10">
    <property type="entry name" value="DNA helicase RuvA subunit, C-terminal domain"/>
    <property type="match status" value="1"/>
</dbReference>
<dbReference type="Proteomes" id="UP001165090">
    <property type="component" value="Unassembled WGS sequence"/>
</dbReference>
<gene>
    <name evidence="9" type="ORF">VaNZ11_006667</name>
</gene>
<evidence type="ECO:0000256" key="1">
    <source>
        <dbReference type="ARBA" id="ARBA00004141"/>
    </source>
</evidence>
<dbReference type="InterPro" id="IPR015940">
    <property type="entry name" value="UBA"/>
</dbReference>
<evidence type="ECO:0000256" key="2">
    <source>
        <dbReference type="ARBA" id="ARBA00009045"/>
    </source>
</evidence>
<keyword evidence="4 7" id="KW-0812">Transmembrane</keyword>
<dbReference type="EMBL" id="BSDZ01000016">
    <property type="protein sequence ID" value="GLI63638.1"/>
    <property type="molecule type" value="Genomic_DNA"/>
</dbReference>
<dbReference type="InterPro" id="IPR035952">
    <property type="entry name" value="Rhomboid-like_sf"/>
</dbReference>
<evidence type="ECO:0000256" key="4">
    <source>
        <dbReference type="ARBA" id="ARBA00022692"/>
    </source>
</evidence>
<dbReference type="SUPFAM" id="SSF144091">
    <property type="entry name" value="Rhomboid-like"/>
    <property type="match status" value="1"/>
</dbReference>
<feature type="domain" description="UBA" evidence="8">
    <location>
        <begin position="248"/>
        <end position="288"/>
    </location>
</feature>
<evidence type="ECO:0000256" key="3">
    <source>
        <dbReference type="ARBA" id="ARBA00022670"/>
    </source>
</evidence>
<dbReference type="PANTHER" id="PTHR43066">
    <property type="entry name" value="RHOMBOID-RELATED PROTEIN"/>
    <property type="match status" value="1"/>
</dbReference>
<comment type="subcellular location">
    <subcellularLocation>
        <location evidence="1">Membrane</location>
        <topology evidence="1">Multi-pass membrane protein</topology>
    </subcellularLocation>
</comment>
<evidence type="ECO:0000256" key="5">
    <source>
        <dbReference type="ARBA" id="ARBA00022989"/>
    </source>
</evidence>
<evidence type="ECO:0000256" key="6">
    <source>
        <dbReference type="ARBA" id="ARBA00023136"/>
    </source>
</evidence>
<dbReference type="PROSITE" id="PS50030">
    <property type="entry name" value="UBA"/>
    <property type="match status" value="1"/>
</dbReference>
<comment type="similarity">
    <text evidence="2">Belongs to the peptidase S54 family.</text>
</comment>
<protein>
    <recommendedName>
        <fullName evidence="8">UBA domain-containing protein</fullName>
    </recommendedName>
</protein>
<keyword evidence="6 7" id="KW-0472">Membrane</keyword>
<dbReference type="InterPro" id="IPR009060">
    <property type="entry name" value="UBA-like_sf"/>
</dbReference>
<evidence type="ECO:0000259" key="8">
    <source>
        <dbReference type="PROSITE" id="PS50030"/>
    </source>
</evidence>
<dbReference type="SMART" id="SM00165">
    <property type="entry name" value="UBA"/>
    <property type="match status" value="1"/>
</dbReference>
<dbReference type="PANTHER" id="PTHR43066:SF1">
    <property type="entry name" value="RHOMBOID PROTEIN 2"/>
    <property type="match status" value="1"/>
</dbReference>
<feature type="transmembrane region" description="Helical" evidence="7">
    <location>
        <begin position="141"/>
        <end position="172"/>
    </location>
</feature>
<evidence type="ECO:0000313" key="10">
    <source>
        <dbReference type="Proteomes" id="UP001165090"/>
    </source>
</evidence>
<keyword evidence="3" id="KW-0378">Hydrolase</keyword>
<keyword evidence="3" id="KW-0645">Protease</keyword>
<dbReference type="Pfam" id="PF00627">
    <property type="entry name" value="UBA"/>
    <property type="match status" value="1"/>
</dbReference>
<comment type="caution">
    <text evidence="9">The sequence shown here is derived from an EMBL/GenBank/DDBJ whole genome shotgun (WGS) entry which is preliminary data.</text>
</comment>
<evidence type="ECO:0000313" key="9">
    <source>
        <dbReference type="EMBL" id="GLI63638.1"/>
    </source>
</evidence>
<keyword evidence="10" id="KW-1185">Reference proteome</keyword>
<dbReference type="SUPFAM" id="SSF46934">
    <property type="entry name" value="UBA-like"/>
    <property type="match status" value="1"/>
</dbReference>
<organism evidence="9 10">
    <name type="scientific">Volvox africanus</name>
    <dbReference type="NCBI Taxonomy" id="51714"/>
    <lineage>
        <taxon>Eukaryota</taxon>
        <taxon>Viridiplantae</taxon>
        <taxon>Chlorophyta</taxon>
        <taxon>core chlorophytes</taxon>
        <taxon>Chlorophyceae</taxon>
        <taxon>CS clade</taxon>
        <taxon>Chlamydomonadales</taxon>
        <taxon>Volvocaceae</taxon>
        <taxon>Volvox</taxon>
    </lineage>
</organism>
<keyword evidence="5 7" id="KW-1133">Transmembrane helix</keyword>
<sequence length="288" mass="30413">MPTMTGFRHAQVSKALVFATGGASILSQAARASRRTQLFSTALTNAFVFRSPAELLFGTLLIYCFRVLERELGPNKFGTFAAISISLAAAMQWAVQHSGLGLPPCPSGPYGLIFACFVQYYFQVPASNKLLVLGWRLSDKLFLYLMGLQLLMSAGWASLLAGGTGLVAGLIYRLNVLGIKRLRCPIFVQRLFANTLGALLGSDSPPGPLTSSTGSRVPAARRGRHATANTAAMAGSAGSVPSAPHLPAPSGEAVEQLVSMGFGEAESIEALRLTNNDLQQAIGLLLNS</sequence>
<name>A0ABQ5S2C7_9CHLO</name>